<evidence type="ECO:0000313" key="4">
    <source>
        <dbReference type="Proteomes" id="UP000199301"/>
    </source>
</evidence>
<evidence type="ECO:0000259" key="2">
    <source>
        <dbReference type="Pfam" id="PF20182"/>
    </source>
</evidence>
<sequence>MLVTFTLLLWAGTALKGLQLLRAPDDRLLRTVASGLATAAIAFTVGRHPVEGWLDGVYPGIPSLVRNLGMTAAFYLVLSFFVYSAQQHRRAVGEMLRHRAIVGGLLALAVLTWALAPAQVRLDPRAASYEGFGHATVFQALAALATLYSVFHALRHGVRRVRTARRRHLRIGLSVLVIGLVGALLANLLSVVMTLMGIVLSPQAPALTAAQLAYVVVILFGIPGVAFGLAYPIVAGMVAATPVWWRHWRQHRALRPLWTEVTRAFPALTLRRTIGAVRPWSIHARRYRRACEIRDGLVMLAPYYPAAEREDAEGTATTERCAARLREALRVRAEARADGSEPVGGEVATVLAPRNGGGGGMDADIRWLVELSTALRRGQFVESG</sequence>
<dbReference type="Proteomes" id="UP000199301">
    <property type="component" value="Unassembled WGS sequence"/>
</dbReference>
<keyword evidence="1" id="KW-0472">Membrane</keyword>
<feature type="domain" description="DUF6545" evidence="2">
    <location>
        <begin position="244"/>
        <end position="376"/>
    </location>
</feature>
<feature type="transmembrane region" description="Helical" evidence="1">
    <location>
        <begin position="212"/>
        <end position="245"/>
    </location>
</feature>
<accession>A0A1H0ZAD0</accession>
<dbReference type="AlphaFoldDB" id="A0A1H0ZAD0"/>
<proteinExistence type="predicted"/>
<organism evidence="3 4">
    <name type="scientific">Actinopolyspora saharensis</name>
    <dbReference type="NCBI Taxonomy" id="995062"/>
    <lineage>
        <taxon>Bacteria</taxon>
        <taxon>Bacillati</taxon>
        <taxon>Actinomycetota</taxon>
        <taxon>Actinomycetes</taxon>
        <taxon>Actinopolysporales</taxon>
        <taxon>Actinopolysporaceae</taxon>
        <taxon>Actinopolyspora</taxon>
    </lineage>
</organism>
<dbReference type="EMBL" id="FNKO01000001">
    <property type="protein sequence ID" value="SDQ24359.1"/>
    <property type="molecule type" value="Genomic_DNA"/>
</dbReference>
<dbReference type="InterPro" id="IPR050039">
    <property type="entry name" value="MAB_1171c-like"/>
</dbReference>
<evidence type="ECO:0000256" key="1">
    <source>
        <dbReference type="SAM" id="Phobius"/>
    </source>
</evidence>
<gene>
    <name evidence="3" type="ORF">SAMN04489718_0932</name>
</gene>
<dbReference type="InterPro" id="IPR046675">
    <property type="entry name" value="DUF6545"/>
</dbReference>
<dbReference type="STRING" id="995062.SAMN04489718_0932"/>
<feature type="transmembrane region" description="Helical" evidence="1">
    <location>
        <begin position="96"/>
        <end position="116"/>
    </location>
</feature>
<keyword evidence="1" id="KW-0812">Transmembrane</keyword>
<feature type="transmembrane region" description="Helical" evidence="1">
    <location>
        <begin position="175"/>
        <end position="200"/>
    </location>
</feature>
<name>A0A1H0ZAD0_9ACTN</name>
<feature type="transmembrane region" description="Helical" evidence="1">
    <location>
        <begin position="136"/>
        <end position="154"/>
    </location>
</feature>
<reference evidence="4" key="1">
    <citation type="submission" date="2016-10" db="EMBL/GenBank/DDBJ databases">
        <authorList>
            <person name="Varghese N."/>
            <person name="Submissions S."/>
        </authorList>
    </citation>
    <scope>NUCLEOTIDE SEQUENCE [LARGE SCALE GENOMIC DNA]</scope>
    <source>
        <strain evidence="4">DSM 45459</strain>
    </source>
</reference>
<keyword evidence="4" id="KW-1185">Reference proteome</keyword>
<protein>
    <recommendedName>
        <fullName evidence="2">DUF6545 domain-containing protein</fullName>
    </recommendedName>
</protein>
<dbReference type="NCBIfam" id="NF042915">
    <property type="entry name" value="MAB_1171c_fam"/>
    <property type="match status" value="1"/>
</dbReference>
<dbReference type="OrthoDB" id="3675041at2"/>
<dbReference type="Pfam" id="PF20182">
    <property type="entry name" value="DUF6545"/>
    <property type="match status" value="1"/>
</dbReference>
<feature type="transmembrane region" description="Helical" evidence="1">
    <location>
        <begin position="64"/>
        <end position="84"/>
    </location>
</feature>
<keyword evidence="1" id="KW-1133">Transmembrane helix</keyword>
<evidence type="ECO:0000313" key="3">
    <source>
        <dbReference type="EMBL" id="SDQ24359.1"/>
    </source>
</evidence>